<feature type="transmembrane region" description="Helical" evidence="8">
    <location>
        <begin position="45"/>
        <end position="62"/>
    </location>
</feature>
<dbReference type="InterPro" id="IPR039426">
    <property type="entry name" value="TonB-dep_rcpt-like"/>
</dbReference>
<dbReference type="NCBIfam" id="TIGR04056">
    <property type="entry name" value="OMP_RagA_SusC"/>
    <property type="match status" value="1"/>
</dbReference>
<name>A0A562TPJ9_9SPHI</name>
<dbReference type="PROSITE" id="PS52016">
    <property type="entry name" value="TONB_DEPENDENT_REC_3"/>
    <property type="match status" value="1"/>
</dbReference>
<dbReference type="EMBL" id="VLLI01000017">
    <property type="protein sequence ID" value="TWI95036.1"/>
    <property type="molecule type" value="Genomic_DNA"/>
</dbReference>
<evidence type="ECO:0000259" key="9">
    <source>
        <dbReference type="Pfam" id="PF07715"/>
    </source>
</evidence>
<dbReference type="InterPro" id="IPR037066">
    <property type="entry name" value="Plug_dom_sf"/>
</dbReference>
<keyword evidence="3 7" id="KW-1134">Transmembrane beta strand</keyword>
<keyword evidence="2 7" id="KW-0813">Transport</keyword>
<keyword evidence="6 7" id="KW-0998">Cell outer membrane</keyword>
<dbReference type="Gene3D" id="2.170.130.10">
    <property type="entry name" value="TonB-dependent receptor, plug domain"/>
    <property type="match status" value="1"/>
</dbReference>
<dbReference type="Pfam" id="PF13715">
    <property type="entry name" value="CarbopepD_reg_2"/>
    <property type="match status" value="1"/>
</dbReference>
<keyword evidence="4 7" id="KW-0812">Transmembrane</keyword>
<evidence type="ECO:0000256" key="1">
    <source>
        <dbReference type="ARBA" id="ARBA00004571"/>
    </source>
</evidence>
<keyword evidence="5 7" id="KW-0472">Membrane</keyword>
<dbReference type="GO" id="GO:0009279">
    <property type="term" value="C:cell outer membrane"/>
    <property type="evidence" value="ECO:0007669"/>
    <property type="project" value="UniProtKB-SubCell"/>
</dbReference>
<comment type="subcellular location">
    <subcellularLocation>
        <location evidence="1 7">Cell outer membrane</location>
        <topology evidence="1 7">Multi-pass membrane protein</topology>
    </subcellularLocation>
</comment>
<evidence type="ECO:0000256" key="3">
    <source>
        <dbReference type="ARBA" id="ARBA00022452"/>
    </source>
</evidence>
<dbReference type="SUPFAM" id="SSF56935">
    <property type="entry name" value="Porins"/>
    <property type="match status" value="1"/>
</dbReference>
<protein>
    <submittedName>
        <fullName evidence="10">TonB-linked SusC/RagA family outer membrane protein</fullName>
    </submittedName>
</protein>
<sequence length="1117" mass="120896">MGLIENKKYYNTKNSTNIVTHVLHAYIENETTINFSINQSMKKHLLNSIFFLLLVLIGNYAYSQTSTVTGTVTAKEDGEPIPGATVKIKGTTTGTQTNIKGKYTLTVPANAILVVSFIGYDNQQVTVNKPVVDVVLVLSSKQLNEVVVTGSGVATSKAKLGISVESVSGKSLTSSPQASIDQGLIGQIPGAEISSVDGTPGAKANIILRGINTVQGGTTPMYLVDGIQSAITDISQLDPASVDHIEVVQGAAASTIYGAQGANGVIQIFTKKGAVGKTRIDVSSSVSGADMINNGNVHQATLSSFAVNAAGQFINASGQPITLNAYGQYPGIQWAYGSNSAAGFPTAMSNPLNIYHQQYGTNLKYYDHLAQLFTTAYTNNTNLTLSGGSEKSDYLFSLSNNYQESDIRNNGFNNRTNMTVNLGTELFKGFTFRSITQLIYTKNTLNPAFGIGNSGGIFDALNASPFYDFNQKNADGSYPLSLSSGTVSVNGSNPNYFHQWGSQTTNREDLLQNFIADYKINRFVDLNAKYGINYSHNEENATYLNQTGTIQNQDTGNYFGGVAAPDGSGELDNYTNNNFFQNFIGSAIIKTDFKKDFHLNVPITTNTLLQYDYRSGNSHDLDSYGLGLPTYAIYKYNQTNSQAIWNDYTAKFVTFGYVVNQKIDFGDIAGVAGGFRSDYSSNFGAGSKPFTFPDVNGYVRLSSLDFWKNSALGSAIPEFKIRSGYGEAGIQPNIYQRYATINPQNIGSELTFNLPSSGLANPNLNVEVSKEFEIGTDFEIRGFQGSWGSDFTVSGTYWNRKTTDAIYSVSTALSTGGSSISTNAIGLASHGIQASLNIAVYKSKDFNWNMTTNFSNQTSTITSIVGPPIILTSAAGSTSLALVAGQKIGEIYGDKALTSLSEKNQEGVPYILPADYSQYTIVNGRVVNIASKSIMFTNEASSFGDPNPKFNMSFIENFSYKSLTFGFQLDWVYGSHLYNQTKEWMYRDGISSDYDNAVDIAGTTAAYTAYYRSAYANAFGQVNGDRDGTKDYFYESSSFARLRNAYIGYDFGKLLGSKVFRKAVLTVSGRNLFTITKYTGFDPEVSSGTSNSAYDRGVDNSSNPNTKSITVGLNLGF</sequence>
<dbReference type="SUPFAM" id="SSF49464">
    <property type="entry name" value="Carboxypeptidase regulatory domain-like"/>
    <property type="match status" value="1"/>
</dbReference>
<dbReference type="InterPro" id="IPR012910">
    <property type="entry name" value="Plug_dom"/>
</dbReference>
<evidence type="ECO:0000313" key="10">
    <source>
        <dbReference type="EMBL" id="TWI95036.1"/>
    </source>
</evidence>
<reference evidence="10 11" key="1">
    <citation type="submission" date="2019-07" db="EMBL/GenBank/DDBJ databases">
        <title>Genomic Encyclopedia of Archaeal and Bacterial Type Strains, Phase II (KMG-II): from individual species to whole genera.</title>
        <authorList>
            <person name="Goeker M."/>
        </authorList>
    </citation>
    <scope>NUCLEOTIDE SEQUENCE [LARGE SCALE GENOMIC DNA]</scope>
    <source>
        <strain evidence="10 11">ATCC BAA-1854</strain>
    </source>
</reference>
<dbReference type="AlphaFoldDB" id="A0A562TPJ9"/>
<evidence type="ECO:0000256" key="4">
    <source>
        <dbReference type="ARBA" id="ARBA00022692"/>
    </source>
</evidence>
<evidence type="ECO:0000256" key="2">
    <source>
        <dbReference type="ARBA" id="ARBA00022448"/>
    </source>
</evidence>
<dbReference type="Gene3D" id="2.40.170.20">
    <property type="entry name" value="TonB-dependent receptor, beta-barrel domain"/>
    <property type="match status" value="1"/>
</dbReference>
<dbReference type="Gene3D" id="2.60.40.1120">
    <property type="entry name" value="Carboxypeptidase-like, regulatory domain"/>
    <property type="match status" value="1"/>
</dbReference>
<dbReference type="InterPro" id="IPR008969">
    <property type="entry name" value="CarboxyPept-like_regulatory"/>
</dbReference>
<feature type="domain" description="TonB-dependent receptor plug" evidence="9">
    <location>
        <begin position="158"/>
        <end position="265"/>
    </location>
</feature>
<dbReference type="InterPro" id="IPR036942">
    <property type="entry name" value="Beta-barrel_TonB_sf"/>
</dbReference>
<dbReference type="Pfam" id="PF07715">
    <property type="entry name" value="Plug"/>
    <property type="match status" value="1"/>
</dbReference>
<dbReference type="Proteomes" id="UP000317010">
    <property type="component" value="Unassembled WGS sequence"/>
</dbReference>
<proteinExistence type="inferred from homology"/>
<evidence type="ECO:0000256" key="8">
    <source>
        <dbReference type="SAM" id="Phobius"/>
    </source>
</evidence>
<evidence type="ECO:0000256" key="6">
    <source>
        <dbReference type="ARBA" id="ARBA00023237"/>
    </source>
</evidence>
<comment type="similarity">
    <text evidence="7">Belongs to the TonB-dependent receptor family.</text>
</comment>
<accession>A0A562TPJ9</accession>
<evidence type="ECO:0000313" key="11">
    <source>
        <dbReference type="Proteomes" id="UP000317010"/>
    </source>
</evidence>
<gene>
    <name evidence="10" type="ORF">JN11_04465</name>
</gene>
<keyword evidence="8" id="KW-1133">Transmembrane helix</keyword>
<evidence type="ECO:0000256" key="7">
    <source>
        <dbReference type="PROSITE-ProRule" id="PRU01360"/>
    </source>
</evidence>
<dbReference type="InterPro" id="IPR023996">
    <property type="entry name" value="TonB-dep_OMP_SusC/RagA"/>
</dbReference>
<comment type="caution">
    <text evidence="10">The sequence shown here is derived from an EMBL/GenBank/DDBJ whole genome shotgun (WGS) entry which is preliminary data.</text>
</comment>
<keyword evidence="11" id="KW-1185">Reference proteome</keyword>
<evidence type="ECO:0000256" key="5">
    <source>
        <dbReference type="ARBA" id="ARBA00023136"/>
    </source>
</evidence>
<organism evidence="10 11">
    <name type="scientific">Mucilaginibacter frigoritolerans</name>
    <dbReference type="NCBI Taxonomy" id="652788"/>
    <lineage>
        <taxon>Bacteria</taxon>
        <taxon>Pseudomonadati</taxon>
        <taxon>Bacteroidota</taxon>
        <taxon>Sphingobacteriia</taxon>
        <taxon>Sphingobacteriales</taxon>
        <taxon>Sphingobacteriaceae</taxon>
        <taxon>Mucilaginibacter</taxon>
    </lineage>
</organism>